<dbReference type="PROSITE" id="PS00356">
    <property type="entry name" value="HTH_LACI_1"/>
    <property type="match status" value="1"/>
</dbReference>
<gene>
    <name evidence="5" type="ORF">CLV43_105533</name>
</gene>
<dbReference type="GO" id="GO:0003700">
    <property type="term" value="F:DNA-binding transcription factor activity"/>
    <property type="evidence" value="ECO:0007669"/>
    <property type="project" value="TreeGrafter"/>
</dbReference>
<dbReference type="PANTHER" id="PTHR30146">
    <property type="entry name" value="LACI-RELATED TRANSCRIPTIONAL REPRESSOR"/>
    <property type="match status" value="1"/>
</dbReference>
<dbReference type="Proteomes" id="UP000239494">
    <property type="component" value="Unassembled WGS sequence"/>
</dbReference>
<dbReference type="InterPro" id="IPR028082">
    <property type="entry name" value="Peripla_BP_I"/>
</dbReference>
<accession>A0A2T0T7X5</accession>
<dbReference type="SUPFAM" id="SSF53822">
    <property type="entry name" value="Periplasmic binding protein-like I"/>
    <property type="match status" value="1"/>
</dbReference>
<dbReference type="OrthoDB" id="252678at2"/>
<dbReference type="InterPro" id="IPR010982">
    <property type="entry name" value="Lambda_DNA-bd_dom_sf"/>
</dbReference>
<evidence type="ECO:0000313" key="5">
    <source>
        <dbReference type="EMBL" id="PRY41774.1"/>
    </source>
</evidence>
<reference evidence="5 6" key="1">
    <citation type="submission" date="2018-03" db="EMBL/GenBank/DDBJ databases">
        <title>Genomic Encyclopedia of Archaeal and Bacterial Type Strains, Phase II (KMG-II): from individual species to whole genera.</title>
        <authorList>
            <person name="Goeker M."/>
        </authorList>
    </citation>
    <scope>NUCLEOTIDE SEQUENCE [LARGE SCALE GENOMIC DNA]</scope>
    <source>
        <strain evidence="5 6">DSM 44720</strain>
    </source>
</reference>
<evidence type="ECO:0000259" key="4">
    <source>
        <dbReference type="PROSITE" id="PS50932"/>
    </source>
</evidence>
<keyword evidence="1" id="KW-0805">Transcription regulation</keyword>
<proteinExistence type="predicted"/>
<evidence type="ECO:0000256" key="1">
    <source>
        <dbReference type="ARBA" id="ARBA00023015"/>
    </source>
</evidence>
<protein>
    <submittedName>
        <fullName evidence="5">LacI family transcriptional regulator</fullName>
    </submittedName>
</protein>
<dbReference type="InterPro" id="IPR046335">
    <property type="entry name" value="LacI/GalR-like_sensor"/>
</dbReference>
<dbReference type="SUPFAM" id="SSF47413">
    <property type="entry name" value="lambda repressor-like DNA-binding domains"/>
    <property type="match status" value="1"/>
</dbReference>
<dbReference type="Pfam" id="PF13377">
    <property type="entry name" value="Peripla_BP_3"/>
    <property type="match status" value="1"/>
</dbReference>
<dbReference type="InterPro" id="IPR000843">
    <property type="entry name" value="HTH_LacI"/>
</dbReference>
<feature type="domain" description="HTH lacI-type" evidence="4">
    <location>
        <begin position="18"/>
        <end position="72"/>
    </location>
</feature>
<keyword evidence="2" id="KW-0238">DNA-binding</keyword>
<evidence type="ECO:0000313" key="6">
    <source>
        <dbReference type="Proteomes" id="UP000239494"/>
    </source>
</evidence>
<dbReference type="PANTHER" id="PTHR30146:SF109">
    <property type="entry name" value="HTH-TYPE TRANSCRIPTIONAL REGULATOR GALS"/>
    <property type="match status" value="1"/>
</dbReference>
<dbReference type="SMART" id="SM00354">
    <property type="entry name" value="HTH_LACI"/>
    <property type="match status" value="1"/>
</dbReference>
<comment type="caution">
    <text evidence="5">The sequence shown here is derived from an EMBL/GenBank/DDBJ whole genome shotgun (WGS) entry which is preliminary data.</text>
</comment>
<organism evidence="5 6">
    <name type="scientific">Umezawaea tangerina</name>
    <dbReference type="NCBI Taxonomy" id="84725"/>
    <lineage>
        <taxon>Bacteria</taxon>
        <taxon>Bacillati</taxon>
        <taxon>Actinomycetota</taxon>
        <taxon>Actinomycetes</taxon>
        <taxon>Pseudonocardiales</taxon>
        <taxon>Pseudonocardiaceae</taxon>
        <taxon>Umezawaea</taxon>
    </lineage>
</organism>
<dbReference type="AlphaFoldDB" id="A0A2T0T7X5"/>
<dbReference type="RefSeq" id="WP_146174824.1">
    <property type="nucleotide sequence ID" value="NZ_PVTF01000005.1"/>
</dbReference>
<dbReference type="CDD" id="cd01392">
    <property type="entry name" value="HTH_LacI"/>
    <property type="match status" value="1"/>
</dbReference>
<dbReference type="PROSITE" id="PS50932">
    <property type="entry name" value="HTH_LACI_2"/>
    <property type="match status" value="1"/>
</dbReference>
<name>A0A2T0T7X5_9PSEU</name>
<dbReference type="Gene3D" id="3.40.50.2300">
    <property type="match status" value="2"/>
</dbReference>
<evidence type="ECO:0000256" key="2">
    <source>
        <dbReference type="ARBA" id="ARBA00023125"/>
    </source>
</evidence>
<keyword evidence="3" id="KW-0804">Transcription</keyword>
<dbReference type="Pfam" id="PF00356">
    <property type="entry name" value="LacI"/>
    <property type="match status" value="1"/>
</dbReference>
<dbReference type="GO" id="GO:0000976">
    <property type="term" value="F:transcription cis-regulatory region binding"/>
    <property type="evidence" value="ECO:0007669"/>
    <property type="project" value="TreeGrafter"/>
</dbReference>
<dbReference type="Gene3D" id="1.10.260.40">
    <property type="entry name" value="lambda repressor-like DNA-binding domains"/>
    <property type="match status" value="1"/>
</dbReference>
<evidence type="ECO:0000256" key="3">
    <source>
        <dbReference type="ARBA" id="ARBA00023163"/>
    </source>
</evidence>
<sequence length="351" mass="36758">MAEAPAGSAARRRGSGAVTIADVAAAAAVSKQTVSNVMNYPEKVRAETRERVRRAVAELGFQPNRMARALRSSTAGMIACRIEPVSSRSLAPFHDRFLHALAEAGQAVGRHLMLFAVDDAESEAATCVRLVRTGAVEGVVLYNVVPGDLRPPVLLEAGVPFVCFGRVPGLDDAGAWVDVDNAAGVAAVVDHLAEAGHRRIGFLGFPDGHRVGDDRADGWVAAMDRHGLLAGSHRFDTRGEDTWTSGAKMARGLLDRAGAPTALVAVSDTLAAGALQAIRDLGLAPGHDVALVGYDDTPSAEVLDLSSVRQPLAEVGRRIVEVLCPTGGATVPAPSLLRPELVVRGSSRRRA</sequence>
<dbReference type="EMBL" id="PVTF01000005">
    <property type="protein sequence ID" value="PRY41774.1"/>
    <property type="molecule type" value="Genomic_DNA"/>
</dbReference>
<keyword evidence="6" id="KW-1185">Reference proteome</keyword>